<comment type="caution">
    <text evidence="1">The sequence shown here is derived from an EMBL/GenBank/DDBJ whole genome shotgun (WGS) entry which is preliminary data.</text>
</comment>
<name>A0ABW7N6M8_9BACT</name>
<dbReference type="EMBL" id="JBIPKE010000014">
    <property type="protein sequence ID" value="MFH6983092.1"/>
    <property type="molecule type" value="Genomic_DNA"/>
</dbReference>
<keyword evidence="2" id="KW-1185">Reference proteome</keyword>
<sequence>MDEITLVNLLNKICEKNHELTWKLNCKYHDELHTSVMQIHFLQSSNLAETTKITFKMETGQVIEGKHRGFLGFKQPTMLIDALLDILIYEDSRIGSLTTN</sequence>
<reference evidence="1 2" key="1">
    <citation type="journal article" date="2013" name="Int. J. Syst. Evol. Microbiol.">
        <title>Marinoscillum luteum sp. nov., isolated from marine sediment.</title>
        <authorList>
            <person name="Cha I.T."/>
            <person name="Park S.J."/>
            <person name="Kim S.J."/>
            <person name="Kim J.G."/>
            <person name="Jung M.Y."/>
            <person name="Shin K.S."/>
            <person name="Kwon K.K."/>
            <person name="Yang S.H."/>
            <person name="Seo Y.S."/>
            <person name="Rhee S.K."/>
        </authorList>
    </citation>
    <scope>NUCLEOTIDE SEQUENCE [LARGE SCALE GENOMIC DNA]</scope>
    <source>
        <strain evidence="1 2">KCTC 23939</strain>
    </source>
</reference>
<organism evidence="1 2">
    <name type="scientific">Marinoscillum luteum</name>
    <dbReference type="NCBI Taxonomy" id="861051"/>
    <lineage>
        <taxon>Bacteria</taxon>
        <taxon>Pseudomonadati</taxon>
        <taxon>Bacteroidota</taxon>
        <taxon>Cytophagia</taxon>
        <taxon>Cytophagales</taxon>
        <taxon>Reichenbachiellaceae</taxon>
        <taxon>Marinoscillum</taxon>
    </lineage>
</organism>
<gene>
    <name evidence="1" type="ORF">ACHKAR_06560</name>
</gene>
<proteinExistence type="predicted"/>
<protein>
    <recommendedName>
        <fullName evidence="3">Transcriptional regulator</fullName>
    </recommendedName>
</protein>
<dbReference type="Proteomes" id="UP001610063">
    <property type="component" value="Unassembled WGS sequence"/>
</dbReference>
<dbReference type="RefSeq" id="WP_395416666.1">
    <property type="nucleotide sequence ID" value="NZ_JBIPKE010000014.1"/>
</dbReference>
<evidence type="ECO:0008006" key="3">
    <source>
        <dbReference type="Google" id="ProtNLM"/>
    </source>
</evidence>
<evidence type="ECO:0000313" key="2">
    <source>
        <dbReference type="Proteomes" id="UP001610063"/>
    </source>
</evidence>
<accession>A0ABW7N6M8</accession>
<evidence type="ECO:0000313" key="1">
    <source>
        <dbReference type="EMBL" id="MFH6983092.1"/>
    </source>
</evidence>